<reference evidence="2" key="2">
    <citation type="submission" date="2020-09" db="EMBL/GenBank/DDBJ databases">
        <authorList>
            <person name="Sun Q."/>
            <person name="Zhou Y."/>
        </authorList>
    </citation>
    <scope>NUCLEOTIDE SEQUENCE</scope>
    <source>
        <strain evidence="2">CGMCC 4.7201</strain>
    </source>
</reference>
<protein>
    <recommendedName>
        <fullName evidence="1">AAA+ ATPase domain-containing protein</fullName>
    </recommendedName>
</protein>
<accession>A0A918DU18</accession>
<gene>
    <name evidence="2" type="ORF">GCM10012280_07860</name>
</gene>
<name>A0A918DU18_9ACTN</name>
<feature type="domain" description="AAA+ ATPase" evidence="1">
    <location>
        <begin position="58"/>
        <end position="202"/>
    </location>
</feature>
<dbReference type="RefSeq" id="WP_189130088.1">
    <property type="nucleotide sequence ID" value="NZ_BMMS01000003.1"/>
</dbReference>
<reference evidence="2" key="1">
    <citation type="journal article" date="2014" name="Int. J. Syst. Evol. Microbiol.">
        <title>Complete genome sequence of Corynebacterium casei LMG S-19264T (=DSM 44701T), isolated from a smear-ripened cheese.</title>
        <authorList>
            <consortium name="US DOE Joint Genome Institute (JGI-PGF)"/>
            <person name="Walter F."/>
            <person name="Albersmeier A."/>
            <person name="Kalinowski J."/>
            <person name="Ruckert C."/>
        </authorList>
    </citation>
    <scope>NUCLEOTIDE SEQUENCE</scope>
    <source>
        <strain evidence="2">CGMCC 4.7201</strain>
    </source>
</reference>
<evidence type="ECO:0000313" key="2">
    <source>
        <dbReference type="EMBL" id="GGO82094.1"/>
    </source>
</evidence>
<evidence type="ECO:0000259" key="1">
    <source>
        <dbReference type="SMART" id="SM00382"/>
    </source>
</evidence>
<dbReference type="SMART" id="SM00382">
    <property type="entry name" value="AAA"/>
    <property type="match status" value="1"/>
</dbReference>
<keyword evidence="3" id="KW-1185">Reference proteome</keyword>
<dbReference type="SUPFAM" id="SSF52540">
    <property type="entry name" value="P-loop containing nucleoside triphosphate hydrolases"/>
    <property type="match status" value="1"/>
</dbReference>
<comment type="caution">
    <text evidence="2">The sequence shown here is derived from an EMBL/GenBank/DDBJ whole genome shotgun (WGS) entry which is preliminary data.</text>
</comment>
<dbReference type="InterPro" id="IPR007111">
    <property type="entry name" value="NACHT_NTPase"/>
</dbReference>
<organism evidence="2 3">
    <name type="scientific">Wenjunlia tyrosinilytica</name>
    <dbReference type="NCBI Taxonomy" id="1544741"/>
    <lineage>
        <taxon>Bacteria</taxon>
        <taxon>Bacillati</taxon>
        <taxon>Actinomycetota</taxon>
        <taxon>Actinomycetes</taxon>
        <taxon>Kitasatosporales</taxon>
        <taxon>Streptomycetaceae</taxon>
        <taxon>Wenjunlia</taxon>
    </lineage>
</organism>
<dbReference type="InterPro" id="IPR003593">
    <property type="entry name" value="AAA+_ATPase"/>
</dbReference>
<dbReference type="InterPro" id="IPR027417">
    <property type="entry name" value="P-loop_NTPase"/>
</dbReference>
<proteinExistence type="predicted"/>
<dbReference type="Pfam" id="PF05729">
    <property type="entry name" value="NACHT"/>
    <property type="match status" value="1"/>
</dbReference>
<dbReference type="AlphaFoldDB" id="A0A918DU18"/>
<evidence type="ECO:0000313" key="3">
    <source>
        <dbReference type="Proteomes" id="UP000641932"/>
    </source>
</evidence>
<dbReference type="EMBL" id="BMMS01000003">
    <property type="protein sequence ID" value="GGO82094.1"/>
    <property type="molecule type" value="Genomic_DNA"/>
</dbReference>
<dbReference type="Proteomes" id="UP000641932">
    <property type="component" value="Unassembled WGS sequence"/>
</dbReference>
<sequence length="1122" mass="121897">MNAVSGAPGGATAADSRPFAHQDRWRRRLEPGVFPAIRRDILDKRFLPAVLNQRDGAAARVVFVNGEAGSGKSVLLGQLHDDLLPTHGAGLALLPSSELRLDDTAPGAGGMARAFAEALGRPGDLVADFRRPERGPRKALLLDTADLILTPQRAPDFVALLHDLRDSGVTSVVTCRKRDFETLVRGELNSDGRPAIVAELPGLTKDEVRRFALEYLARYGIQPPIGAERFAESLLLLSDGEAGRTFLEIVSSPLLLSMLCQIFGDRHSGDIPPTLTASDLLAGYWQRTVNDSRHPDDRQARRLRKGALCFSLAGELWRESDDTLCEWMSRDALERDEASALALDELLSEGFLVEDSDAPVPRIAFRHQVLTEYAIGRWMFSGKEGERARTELLDGLRAGSDERATSWPVARQVLTISHIQDKLPRFVRGFDLSDHSAFRNIAFAAAAGNAPAVTRALREQAEKTSREHLRVFLASLRGSCPAALDTAWNEATHLLTSGTEPALSFELATVLGVLAVRRPGPCAIAEPLRVLGSMKVKASSGVRDEAGTQQRSESPVFHLLQPLLQARRPVDLASTRVMVGQLGTTTLREQYLALHLLPDTPAEQAELVQRWLLEVRVGVMLPMESSAELVARYLRWPTEEGEPSPGSAAQARLANLLLDGPFDRHPELRAKVAARRCASSKALRRTLIGLLDQPLETGAGERVIKACALLASSGHASDLAEHLLRERTDDSLPSTRVTAAKQQAAVAARLLHSSTRIAEELRPALLRILRPSPDAPPDRPRRFVEAAAGHILTCDEALELIGGLAADKRLEMIDVFLRAATPETVRALREPLLSLIDSAGGENDESRRDKARIPVYDADPAGADRIADLVSLGARTHDLATAKLVCTYLERHRATGLITDPRSLIPLFGRPWQGIRIRAMRMAAEALKEHPDRGTARADAMAERLARTVVDDGSTGWTASELQARLSLLDHSVRTAHTVPDRTAEGVCATVAEALDNQLLGGEPAAAAIVLLRTCFEQGHPGLARDAPRLLLRMLSEQPIGDTRTIRQALSAFAVRAVNRGALGLDDLTRRIPHWPALTQAPVVTAVLTTSPGGARGDHATALLRHPELSDEARALIVRGRS</sequence>